<feature type="domain" description="Putative regulatory protein FmdB zinc ribbon" evidence="1">
    <location>
        <begin position="1"/>
        <end position="42"/>
    </location>
</feature>
<evidence type="ECO:0000313" key="2">
    <source>
        <dbReference type="EMBL" id="MFB9884961.1"/>
    </source>
</evidence>
<dbReference type="InterPro" id="IPR013429">
    <property type="entry name" value="Regulatory_FmdB_Zinc_ribbon"/>
</dbReference>
<sequence>MPIYEYLCSACGHELEAIQKFSDDPLTECPSCAEPQLVKQLSLPGFRLSGSGWYETDFKTGSKKNLADNKGESCSANPANCGACSAGAD</sequence>
<name>A0ABV5Z6R2_9GAMM</name>
<dbReference type="SMART" id="SM00834">
    <property type="entry name" value="CxxC_CXXC_SSSS"/>
    <property type="match status" value="1"/>
</dbReference>
<reference evidence="2 3" key="1">
    <citation type="submission" date="2024-09" db="EMBL/GenBank/DDBJ databases">
        <authorList>
            <person name="Sun Q."/>
            <person name="Mori K."/>
        </authorList>
    </citation>
    <scope>NUCLEOTIDE SEQUENCE [LARGE SCALE GENOMIC DNA]</scope>
    <source>
        <strain evidence="2 3">ATCC 51285</strain>
    </source>
</reference>
<dbReference type="EMBL" id="JBHLZN010000001">
    <property type="protein sequence ID" value="MFB9884961.1"/>
    <property type="molecule type" value="Genomic_DNA"/>
</dbReference>
<dbReference type="PANTHER" id="PTHR34404">
    <property type="entry name" value="REGULATORY PROTEIN, FMDB FAMILY"/>
    <property type="match status" value="1"/>
</dbReference>
<proteinExistence type="predicted"/>
<dbReference type="PANTHER" id="PTHR34404:SF2">
    <property type="entry name" value="CONSERVED SERINE RICH PROTEIN"/>
    <property type="match status" value="1"/>
</dbReference>
<dbReference type="RefSeq" id="WP_027313408.1">
    <property type="nucleotide sequence ID" value="NZ_JAUESS010000002.1"/>
</dbReference>
<dbReference type="Pfam" id="PF09723">
    <property type="entry name" value="Zn_ribbon_8"/>
    <property type="match status" value="1"/>
</dbReference>
<gene>
    <name evidence="2" type="ORF">ACFFLH_00870</name>
</gene>
<comment type="caution">
    <text evidence="2">The sequence shown here is derived from an EMBL/GenBank/DDBJ whole genome shotgun (WGS) entry which is preliminary data.</text>
</comment>
<organism evidence="2 3">
    <name type="scientific">Balneatrix alpica</name>
    <dbReference type="NCBI Taxonomy" id="75684"/>
    <lineage>
        <taxon>Bacteria</taxon>
        <taxon>Pseudomonadati</taxon>
        <taxon>Pseudomonadota</taxon>
        <taxon>Gammaproteobacteria</taxon>
        <taxon>Oceanospirillales</taxon>
        <taxon>Balneatrichaceae</taxon>
        <taxon>Balneatrix</taxon>
    </lineage>
</organism>
<keyword evidence="3" id="KW-1185">Reference proteome</keyword>
<protein>
    <submittedName>
        <fullName evidence="2">FmdB family zinc ribbon protein</fullName>
    </submittedName>
</protein>
<accession>A0ABV5Z6R2</accession>
<evidence type="ECO:0000259" key="1">
    <source>
        <dbReference type="SMART" id="SM00834"/>
    </source>
</evidence>
<dbReference type="NCBIfam" id="TIGR02605">
    <property type="entry name" value="CxxC_CxxC_SSSS"/>
    <property type="match status" value="1"/>
</dbReference>
<dbReference type="Proteomes" id="UP001589628">
    <property type="component" value="Unassembled WGS sequence"/>
</dbReference>
<evidence type="ECO:0000313" key="3">
    <source>
        <dbReference type="Proteomes" id="UP001589628"/>
    </source>
</evidence>